<feature type="transmembrane region" description="Helical" evidence="9">
    <location>
        <begin position="371"/>
        <end position="393"/>
    </location>
</feature>
<gene>
    <name evidence="10" type="ORF">H9888_04385</name>
</gene>
<dbReference type="GO" id="GO:0046961">
    <property type="term" value="F:proton-transporting ATPase activity, rotational mechanism"/>
    <property type="evidence" value="ECO:0007669"/>
    <property type="project" value="InterPro"/>
</dbReference>
<comment type="similarity">
    <text evidence="2">Belongs to the V-ATPase 116 kDa subunit family.</text>
</comment>
<evidence type="ECO:0008006" key="12">
    <source>
        <dbReference type="Google" id="ProtNLM"/>
    </source>
</evidence>
<evidence type="ECO:0000256" key="8">
    <source>
        <dbReference type="SAM" id="Coils"/>
    </source>
</evidence>
<comment type="caution">
    <text evidence="10">The sequence shown here is derived from an EMBL/GenBank/DDBJ whole genome shotgun (WGS) entry which is preliminary data.</text>
</comment>
<dbReference type="AlphaFoldDB" id="A0A9D1QDT1"/>
<accession>A0A9D1QDT1</accession>
<dbReference type="GO" id="GO:0033179">
    <property type="term" value="C:proton-transporting V-type ATPase, V0 domain"/>
    <property type="evidence" value="ECO:0007669"/>
    <property type="project" value="InterPro"/>
</dbReference>
<feature type="transmembrane region" description="Helical" evidence="9">
    <location>
        <begin position="329"/>
        <end position="359"/>
    </location>
</feature>
<reference evidence="10" key="1">
    <citation type="journal article" date="2021" name="PeerJ">
        <title>Extensive microbial diversity within the chicken gut microbiome revealed by metagenomics and culture.</title>
        <authorList>
            <person name="Gilroy R."/>
            <person name="Ravi A."/>
            <person name="Getino M."/>
            <person name="Pursley I."/>
            <person name="Horton D.L."/>
            <person name="Alikhan N.F."/>
            <person name="Baker D."/>
            <person name="Gharbi K."/>
            <person name="Hall N."/>
            <person name="Watson M."/>
            <person name="Adriaenssens E.M."/>
            <person name="Foster-Nyarko E."/>
            <person name="Jarju S."/>
            <person name="Secka A."/>
            <person name="Antonio M."/>
            <person name="Oren A."/>
            <person name="Chaudhuri R.R."/>
            <person name="La Ragione R."/>
            <person name="Hildebrand F."/>
            <person name="Pallen M.J."/>
        </authorList>
    </citation>
    <scope>NUCLEOTIDE SEQUENCE</scope>
    <source>
        <strain evidence="10">ChiBcec15-1070</strain>
    </source>
</reference>
<protein>
    <recommendedName>
        <fullName evidence="12">V-type ATP synthase subunit I</fullName>
    </recommendedName>
</protein>
<feature type="transmembrane region" description="Helical" evidence="9">
    <location>
        <begin position="524"/>
        <end position="545"/>
    </location>
</feature>
<keyword evidence="4 9" id="KW-0812">Transmembrane</keyword>
<name>A0A9D1QDT1_9BACT</name>
<feature type="coiled-coil region" evidence="8">
    <location>
        <begin position="50"/>
        <end position="108"/>
    </location>
</feature>
<evidence type="ECO:0000256" key="2">
    <source>
        <dbReference type="ARBA" id="ARBA00009904"/>
    </source>
</evidence>
<dbReference type="InterPro" id="IPR002490">
    <property type="entry name" value="V-ATPase_116kDa_su"/>
</dbReference>
<dbReference type="GO" id="GO:0007035">
    <property type="term" value="P:vacuolar acidification"/>
    <property type="evidence" value="ECO:0007669"/>
    <property type="project" value="TreeGrafter"/>
</dbReference>
<keyword evidence="7 9" id="KW-0472">Membrane</keyword>
<dbReference type="PANTHER" id="PTHR11629:SF63">
    <property type="entry name" value="V-TYPE PROTON ATPASE SUBUNIT A"/>
    <property type="match status" value="1"/>
</dbReference>
<evidence type="ECO:0000256" key="1">
    <source>
        <dbReference type="ARBA" id="ARBA00004141"/>
    </source>
</evidence>
<evidence type="ECO:0000256" key="6">
    <source>
        <dbReference type="ARBA" id="ARBA00023065"/>
    </source>
</evidence>
<keyword evidence="8" id="KW-0175">Coiled coil</keyword>
<evidence type="ECO:0000256" key="5">
    <source>
        <dbReference type="ARBA" id="ARBA00022989"/>
    </source>
</evidence>
<feature type="transmembrane region" description="Helical" evidence="9">
    <location>
        <begin position="551"/>
        <end position="578"/>
    </location>
</feature>
<keyword evidence="3" id="KW-0813">Transport</keyword>
<dbReference type="GO" id="GO:0016471">
    <property type="term" value="C:vacuolar proton-transporting V-type ATPase complex"/>
    <property type="evidence" value="ECO:0007669"/>
    <property type="project" value="TreeGrafter"/>
</dbReference>
<feature type="transmembrane region" description="Helical" evidence="9">
    <location>
        <begin position="413"/>
        <end position="432"/>
    </location>
</feature>
<evidence type="ECO:0000256" key="9">
    <source>
        <dbReference type="SAM" id="Phobius"/>
    </source>
</evidence>
<proteinExistence type="inferred from homology"/>
<evidence type="ECO:0000313" key="10">
    <source>
        <dbReference type="EMBL" id="HIW10724.1"/>
    </source>
</evidence>
<dbReference type="GO" id="GO:0051117">
    <property type="term" value="F:ATPase binding"/>
    <property type="evidence" value="ECO:0007669"/>
    <property type="project" value="TreeGrafter"/>
</dbReference>
<keyword evidence="6" id="KW-0406">Ion transport</keyword>
<reference evidence="10" key="2">
    <citation type="submission" date="2021-04" db="EMBL/GenBank/DDBJ databases">
        <authorList>
            <person name="Gilroy R."/>
        </authorList>
    </citation>
    <scope>NUCLEOTIDE SEQUENCE</scope>
    <source>
        <strain evidence="10">ChiBcec15-1070</strain>
    </source>
</reference>
<dbReference type="PANTHER" id="PTHR11629">
    <property type="entry name" value="VACUOLAR PROTON ATPASES"/>
    <property type="match status" value="1"/>
</dbReference>
<dbReference type="Proteomes" id="UP000823926">
    <property type="component" value="Unassembled WGS sequence"/>
</dbReference>
<feature type="transmembrane region" description="Helical" evidence="9">
    <location>
        <begin position="444"/>
        <end position="467"/>
    </location>
</feature>
<dbReference type="EMBL" id="DXHL01000021">
    <property type="protein sequence ID" value="HIW10724.1"/>
    <property type="molecule type" value="Genomic_DNA"/>
</dbReference>
<evidence type="ECO:0000256" key="7">
    <source>
        <dbReference type="ARBA" id="ARBA00023136"/>
    </source>
</evidence>
<sequence>MIEPMIRYNLLLYHGDVKPFMERLRELGVVDVTFREWEAPTEVRELAATVERYRTAYQRLGSLKKDAKEEQTLPAEPYATVAEAVEAYEAAAERLAQLETLRVKATAELDELAMWGEFDPQEIKRLRDEEGIAIRFFAVAAKQYRPEWEQEYAIQVVAQNVGGETYFVVAQPLAGENGAAPEPIDLGSAVVELKAPEMTFTQKEAQIEAYLQQEKEQQAIEVRAALSREAIRTEYLNLQERITFDDAVNAGESFADGTIKLVEAWSLESQRPQVEAFLNEQGVIYESDKAKAEENPPIKLKNHFFARLFEPVGALYMLPKYNELDMTPFFAPFFMLFFGMCFGDAGYGILFILAIILFWRKIPVKFRDYAWLVFFLNLGAVLFGMLTGNVFGLELAKVPALVRFKEYFLSNDTMFNVAVGLGAAQVLFGQILRIFNRSKQNGSFLYGLSTLGWVILMISGILVFLGLVPATSLLFYVLLGVAGVLIFFFNSPHKNPLINVGAGLYSCYEMATGVVGDLVSYVRLFAIGLCGTIIAQVFNALAVGLSGDIPVVSWIVMAIILLIGHGLNIFVSVLGAFVHPVRLTFVEFYKNAGFEGGGRKFTPFKHIER</sequence>
<organism evidence="10 11">
    <name type="scientific">Candidatus Rikenella faecigallinarum</name>
    <dbReference type="NCBI Taxonomy" id="2838745"/>
    <lineage>
        <taxon>Bacteria</taxon>
        <taxon>Pseudomonadati</taxon>
        <taxon>Bacteroidota</taxon>
        <taxon>Bacteroidia</taxon>
        <taxon>Bacteroidales</taxon>
        <taxon>Rikenellaceae</taxon>
        <taxon>Rikenella</taxon>
    </lineage>
</organism>
<evidence type="ECO:0000313" key="11">
    <source>
        <dbReference type="Proteomes" id="UP000823926"/>
    </source>
</evidence>
<keyword evidence="5 9" id="KW-1133">Transmembrane helix</keyword>
<feature type="transmembrane region" description="Helical" evidence="9">
    <location>
        <begin position="473"/>
        <end position="489"/>
    </location>
</feature>
<evidence type="ECO:0000256" key="4">
    <source>
        <dbReference type="ARBA" id="ARBA00022692"/>
    </source>
</evidence>
<comment type="subcellular location">
    <subcellularLocation>
        <location evidence="1">Membrane</location>
        <topology evidence="1">Multi-pass membrane protein</topology>
    </subcellularLocation>
</comment>
<evidence type="ECO:0000256" key="3">
    <source>
        <dbReference type="ARBA" id="ARBA00022448"/>
    </source>
</evidence>